<dbReference type="CDD" id="cd12148">
    <property type="entry name" value="fungal_TF_MHR"/>
    <property type="match status" value="1"/>
</dbReference>
<protein>
    <recommendedName>
        <fullName evidence="7">Zn(2)-C6 fungal-type domain-containing protein</fullName>
    </recommendedName>
</protein>
<dbReference type="InterPro" id="IPR050815">
    <property type="entry name" value="TF_fung"/>
</dbReference>
<dbReference type="Proteomes" id="UP000646827">
    <property type="component" value="Unassembled WGS sequence"/>
</dbReference>
<dbReference type="AlphaFoldDB" id="A0A8H7VRS6"/>
<dbReference type="SUPFAM" id="SSF57701">
    <property type="entry name" value="Zn2/Cys6 DNA-binding domain"/>
    <property type="match status" value="1"/>
</dbReference>
<comment type="caution">
    <text evidence="8">The sequence shown here is derived from an EMBL/GenBank/DDBJ whole genome shotgun (WGS) entry which is preliminary data.</text>
</comment>
<dbReference type="Pfam" id="PF00172">
    <property type="entry name" value="Zn_clus"/>
    <property type="match status" value="1"/>
</dbReference>
<evidence type="ECO:0000256" key="2">
    <source>
        <dbReference type="ARBA" id="ARBA00022723"/>
    </source>
</evidence>
<evidence type="ECO:0000256" key="6">
    <source>
        <dbReference type="SAM" id="MobiDB-lite"/>
    </source>
</evidence>
<reference evidence="8 9" key="1">
    <citation type="submission" date="2020-12" db="EMBL/GenBank/DDBJ databases">
        <title>Metabolic potential, ecology and presence of endohyphal bacteria is reflected in genomic diversity of Mucoromycotina.</title>
        <authorList>
            <person name="Muszewska A."/>
            <person name="Okrasinska A."/>
            <person name="Steczkiewicz K."/>
            <person name="Drgas O."/>
            <person name="Orlowska M."/>
            <person name="Perlinska-Lenart U."/>
            <person name="Aleksandrzak-Piekarczyk T."/>
            <person name="Szatraj K."/>
            <person name="Zielenkiewicz U."/>
            <person name="Pilsyk S."/>
            <person name="Malc E."/>
            <person name="Mieczkowski P."/>
            <person name="Kruszewska J.S."/>
            <person name="Biernat P."/>
            <person name="Pawlowska J."/>
        </authorList>
    </citation>
    <scope>NUCLEOTIDE SEQUENCE [LARGE SCALE GENOMIC DNA]</scope>
    <source>
        <strain evidence="8 9">CBS 142.35</strain>
    </source>
</reference>
<dbReference type="OrthoDB" id="39175at2759"/>
<organism evidence="8 9">
    <name type="scientific">Circinella minor</name>
    <dbReference type="NCBI Taxonomy" id="1195481"/>
    <lineage>
        <taxon>Eukaryota</taxon>
        <taxon>Fungi</taxon>
        <taxon>Fungi incertae sedis</taxon>
        <taxon>Mucoromycota</taxon>
        <taxon>Mucoromycotina</taxon>
        <taxon>Mucoromycetes</taxon>
        <taxon>Mucorales</taxon>
        <taxon>Lichtheimiaceae</taxon>
        <taxon>Circinella</taxon>
    </lineage>
</organism>
<keyword evidence="4" id="KW-0804">Transcription</keyword>
<evidence type="ECO:0000256" key="1">
    <source>
        <dbReference type="ARBA" id="ARBA00004123"/>
    </source>
</evidence>
<dbReference type="PROSITE" id="PS50048">
    <property type="entry name" value="ZN2_CY6_FUNGAL_2"/>
    <property type="match status" value="1"/>
</dbReference>
<dbReference type="InterPro" id="IPR036864">
    <property type="entry name" value="Zn2-C6_fun-type_DNA-bd_sf"/>
</dbReference>
<evidence type="ECO:0000256" key="5">
    <source>
        <dbReference type="ARBA" id="ARBA00023242"/>
    </source>
</evidence>
<proteinExistence type="predicted"/>
<keyword evidence="9" id="KW-1185">Reference proteome</keyword>
<dbReference type="GO" id="GO:0008270">
    <property type="term" value="F:zinc ion binding"/>
    <property type="evidence" value="ECO:0007669"/>
    <property type="project" value="InterPro"/>
</dbReference>
<evidence type="ECO:0000256" key="3">
    <source>
        <dbReference type="ARBA" id="ARBA00023015"/>
    </source>
</evidence>
<keyword evidence="5" id="KW-0539">Nucleus</keyword>
<keyword evidence="3" id="KW-0805">Transcription regulation</keyword>
<dbReference type="SMART" id="SM00066">
    <property type="entry name" value="GAL4"/>
    <property type="match status" value="1"/>
</dbReference>
<dbReference type="PANTHER" id="PTHR47338:SF5">
    <property type="entry name" value="ZN(II)2CYS6 TRANSCRIPTION FACTOR (EUROFUNG)"/>
    <property type="match status" value="1"/>
</dbReference>
<keyword evidence="2" id="KW-0479">Metal-binding</keyword>
<feature type="compositionally biased region" description="Low complexity" evidence="6">
    <location>
        <begin position="733"/>
        <end position="743"/>
    </location>
</feature>
<feature type="region of interest" description="Disordered" evidence="6">
    <location>
        <begin position="542"/>
        <end position="561"/>
    </location>
</feature>
<evidence type="ECO:0000256" key="4">
    <source>
        <dbReference type="ARBA" id="ARBA00023163"/>
    </source>
</evidence>
<dbReference type="CDD" id="cd00067">
    <property type="entry name" value="GAL4"/>
    <property type="match status" value="1"/>
</dbReference>
<dbReference type="EMBL" id="JAEPRB010000017">
    <property type="protein sequence ID" value="KAG2226403.1"/>
    <property type="molecule type" value="Genomic_DNA"/>
</dbReference>
<evidence type="ECO:0000313" key="8">
    <source>
        <dbReference type="EMBL" id="KAG2226403.1"/>
    </source>
</evidence>
<feature type="non-terminal residue" evidence="8">
    <location>
        <position position="1"/>
    </location>
</feature>
<dbReference type="PANTHER" id="PTHR47338">
    <property type="entry name" value="ZN(II)2CYS6 TRANSCRIPTION FACTOR (EUROFUNG)-RELATED"/>
    <property type="match status" value="1"/>
</dbReference>
<evidence type="ECO:0000313" key="9">
    <source>
        <dbReference type="Proteomes" id="UP000646827"/>
    </source>
</evidence>
<gene>
    <name evidence="8" type="ORF">INT45_000571</name>
</gene>
<dbReference type="InterPro" id="IPR001138">
    <property type="entry name" value="Zn2Cys6_DnaBD"/>
</dbReference>
<dbReference type="PROSITE" id="PS00463">
    <property type="entry name" value="ZN2_CY6_FUNGAL_1"/>
    <property type="match status" value="1"/>
</dbReference>
<feature type="region of interest" description="Disordered" evidence="6">
    <location>
        <begin position="722"/>
        <end position="743"/>
    </location>
</feature>
<dbReference type="GO" id="GO:0000981">
    <property type="term" value="F:DNA-binding transcription factor activity, RNA polymerase II-specific"/>
    <property type="evidence" value="ECO:0007669"/>
    <property type="project" value="InterPro"/>
</dbReference>
<evidence type="ECO:0000259" key="7">
    <source>
        <dbReference type="PROSITE" id="PS50048"/>
    </source>
</evidence>
<feature type="domain" description="Zn(2)-C6 fungal-type" evidence="7">
    <location>
        <begin position="20"/>
        <end position="49"/>
    </location>
</feature>
<sequence length="885" mass="100016">MGKSKTQQDQSSTNTKRKVSCLPCRLKKVKCDGNKPCQRCQAKDTECHYAKPAPVGRPPKNAVVNKLILARNEMPTRSLTTSLCKEFIFENISYNKTSPNDTSYLFSGKNTGLQYYIKDIFISFFGPDNSASNELIVGQPTKSAELLKLVSGVKMYDMLQYFTWMTADVINIMIRRFSRMELENYIEPDFTLYSLQLDQSKDFFDDPTNVTNSTVNPLNSLPPQQAVRFIECFFCIHPYSLMFNKTMILQSYWTDSADPLLMTVIYGTTVYISQLMEGKPVSLWETVTSENQRNPFLNYAYVLINRSSAEATVSRYQAIILLALFEVTFGYAKRGMSLFALGHMIATRVGLFHKTRQRMSDIEEEAILMTFWSAYNATMRGCIELDQVPREVLNKFTRPFPPATLEESSSYQFDQENNNSRMFKSYHYLIESFYCQSVISQFSSRLFAYFPESKDNIFRRRPSFISTSLSNSTALSLAQVDIEEALNNILDSFSVFIKLNRHRWSVQQQYTIEATCILYKIHFSFLKLFVLAAKLDGIYESRPHSGSRRHGRIPVPIPTTTPDMETPIDLDDIEVVIRMHLVVPMAVDLLEKTRQFLDAPANYRGQTEGLPHGLVASGLETSTKILMLKYRRDPWDIQSWYHLEAAHRITTNHHWASWTSMLIIEKQLKQFFEKYPAPPLGGSNNSNYNSINSFDTTTTATNSLSLSSSASLSSASPGVPEFLDTFGNNNDTSSSSLESSASPSPYVLEEPIMNHINISTPGATALPPNQNLLFDIHHSLNNMDKNKHSIISNDDFNMLLESSLISSSSATMETDPITTSTLSMPLTGDSFDLSDLRAPLPPTTTIPVQGTTVDPCTSSILNDTTMQDNREDQVDLIIESVLGNI</sequence>
<dbReference type="Gene3D" id="4.10.240.10">
    <property type="entry name" value="Zn(2)-C6 fungal-type DNA-binding domain"/>
    <property type="match status" value="1"/>
</dbReference>
<name>A0A8H7VRS6_9FUNG</name>
<dbReference type="GO" id="GO:0005634">
    <property type="term" value="C:nucleus"/>
    <property type="evidence" value="ECO:0007669"/>
    <property type="project" value="UniProtKB-SubCell"/>
</dbReference>
<accession>A0A8H7VRS6</accession>
<comment type="subcellular location">
    <subcellularLocation>
        <location evidence="1">Nucleus</location>
    </subcellularLocation>
</comment>